<dbReference type="OrthoDB" id="8062037at2759"/>
<feature type="transmembrane region" description="Helical" evidence="7">
    <location>
        <begin position="17"/>
        <end position="41"/>
    </location>
</feature>
<dbReference type="InterPro" id="IPR013083">
    <property type="entry name" value="Znf_RING/FYVE/PHD"/>
</dbReference>
<evidence type="ECO:0000313" key="9">
    <source>
        <dbReference type="EMBL" id="KAF9589020.1"/>
    </source>
</evidence>
<dbReference type="GO" id="GO:0016020">
    <property type="term" value="C:membrane"/>
    <property type="evidence" value="ECO:0007669"/>
    <property type="project" value="UniProtKB-SubCell"/>
</dbReference>
<feature type="transmembrane region" description="Helical" evidence="7">
    <location>
        <begin position="47"/>
        <end position="67"/>
    </location>
</feature>
<evidence type="ECO:0000256" key="3">
    <source>
        <dbReference type="ARBA" id="ARBA00022771"/>
    </source>
</evidence>
<dbReference type="SUPFAM" id="SSF57850">
    <property type="entry name" value="RING/U-box"/>
    <property type="match status" value="1"/>
</dbReference>
<evidence type="ECO:0000256" key="2">
    <source>
        <dbReference type="ARBA" id="ARBA00022723"/>
    </source>
</evidence>
<dbReference type="GO" id="GO:0008270">
    <property type="term" value="F:zinc ion binding"/>
    <property type="evidence" value="ECO:0007669"/>
    <property type="project" value="UniProtKB-KW"/>
</dbReference>
<proteinExistence type="predicted"/>
<dbReference type="PANTHER" id="PTHR46151:SF12">
    <property type="entry name" value="RING_U-BOX SUPERFAMILY PROTEIN"/>
    <property type="match status" value="1"/>
</dbReference>
<keyword evidence="10" id="KW-1185">Reference proteome</keyword>
<dbReference type="PANTHER" id="PTHR46151">
    <property type="entry name" value="NEP1-INTERACTING PROTEIN-LIKE 2"/>
    <property type="match status" value="1"/>
</dbReference>
<keyword evidence="7" id="KW-0812">Transmembrane</keyword>
<keyword evidence="4" id="KW-0862">Zinc</keyword>
<dbReference type="Gene3D" id="3.30.40.10">
    <property type="entry name" value="Zinc/RING finger domain, C3HC4 (zinc finger)"/>
    <property type="match status" value="1"/>
</dbReference>
<evidence type="ECO:0000256" key="1">
    <source>
        <dbReference type="ARBA" id="ARBA00004370"/>
    </source>
</evidence>
<comment type="caution">
    <text evidence="9">The sequence shown here is derived from an EMBL/GenBank/DDBJ whole genome shotgun (WGS) entry which is preliminary data.</text>
</comment>
<comment type="subcellular location">
    <subcellularLocation>
        <location evidence="1">Membrane</location>
    </subcellularLocation>
</comment>
<keyword evidence="2" id="KW-0479">Metal-binding</keyword>
<reference evidence="9 10" key="1">
    <citation type="submission" date="2020-10" db="EMBL/GenBank/DDBJ databases">
        <title>The Coptis chinensis genome and diversification of protoberbering-type alkaloids.</title>
        <authorList>
            <person name="Wang B."/>
            <person name="Shu S."/>
            <person name="Song C."/>
            <person name="Liu Y."/>
        </authorList>
    </citation>
    <scope>NUCLEOTIDE SEQUENCE [LARGE SCALE GENOMIC DNA]</scope>
    <source>
        <strain evidence="9">HL-2020</strain>
        <tissue evidence="9">Leaf</tissue>
    </source>
</reference>
<protein>
    <recommendedName>
        <fullName evidence="8">RING-type domain-containing protein</fullName>
    </recommendedName>
</protein>
<keyword evidence="7" id="KW-1133">Transmembrane helix</keyword>
<gene>
    <name evidence="9" type="ORF">IFM89_018259</name>
</gene>
<dbReference type="SMART" id="SM00184">
    <property type="entry name" value="RING"/>
    <property type="match status" value="1"/>
</dbReference>
<evidence type="ECO:0000256" key="4">
    <source>
        <dbReference type="ARBA" id="ARBA00022833"/>
    </source>
</evidence>
<evidence type="ECO:0000256" key="5">
    <source>
        <dbReference type="ARBA" id="ARBA00023136"/>
    </source>
</evidence>
<evidence type="ECO:0000256" key="7">
    <source>
        <dbReference type="SAM" id="Phobius"/>
    </source>
</evidence>
<keyword evidence="3 6" id="KW-0863">Zinc-finger</keyword>
<evidence type="ECO:0000313" key="10">
    <source>
        <dbReference type="Proteomes" id="UP000631114"/>
    </source>
</evidence>
<keyword evidence="5 7" id="KW-0472">Membrane</keyword>
<sequence>MDCFGLGFVPKVFKHSVFALLSCTSALGGAFVGVIAGAITGQTTETGFFRGAGIGAVGGAIVGLELFESLFSGDSLSKIGIFGSLVNGKIFWEWVSPALLKAYQWQTGALETSYQEISDIFDVDGTKGISPNYIKKLPDFKFSSSKDMDQYGGQICCSICLQDFNEGNIARRLPNCRHFFHLDCIDGWLVIQGCCPICRENVICAKI</sequence>
<dbReference type="EMBL" id="JADFTS010000009">
    <property type="protein sequence ID" value="KAF9589020.1"/>
    <property type="molecule type" value="Genomic_DNA"/>
</dbReference>
<dbReference type="PROSITE" id="PS50089">
    <property type="entry name" value="ZF_RING_2"/>
    <property type="match status" value="1"/>
</dbReference>
<feature type="domain" description="RING-type" evidence="8">
    <location>
        <begin position="157"/>
        <end position="199"/>
    </location>
</feature>
<organism evidence="9 10">
    <name type="scientific">Coptis chinensis</name>
    <dbReference type="NCBI Taxonomy" id="261450"/>
    <lineage>
        <taxon>Eukaryota</taxon>
        <taxon>Viridiplantae</taxon>
        <taxon>Streptophyta</taxon>
        <taxon>Embryophyta</taxon>
        <taxon>Tracheophyta</taxon>
        <taxon>Spermatophyta</taxon>
        <taxon>Magnoliopsida</taxon>
        <taxon>Ranunculales</taxon>
        <taxon>Ranunculaceae</taxon>
        <taxon>Coptidoideae</taxon>
        <taxon>Coptis</taxon>
    </lineage>
</organism>
<evidence type="ECO:0000256" key="6">
    <source>
        <dbReference type="PROSITE-ProRule" id="PRU00175"/>
    </source>
</evidence>
<dbReference type="AlphaFoldDB" id="A0A835GYS4"/>
<name>A0A835GYS4_9MAGN</name>
<dbReference type="Proteomes" id="UP000631114">
    <property type="component" value="Unassembled WGS sequence"/>
</dbReference>
<evidence type="ECO:0000259" key="8">
    <source>
        <dbReference type="PROSITE" id="PS50089"/>
    </source>
</evidence>
<dbReference type="Pfam" id="PF13639">
    <property type="entry name" value="zf-RING_2"/>
    <property type="match status" value="1"/>
</dbReference>
<accession>A0A835GYS4</accession>
<dbReference type="InterPro" id="IPR001841">
    <property type="entry name" value="Znf_RING"/>
</dbReference>